<name>A0AAQ6IT72_ANATE</name>
<evidence type="ECO:0000256" key="11">
    <source>
        <dbReference type="ARBA" id="ARBA00023002"/>
    </source>
</evidence>
<dbReference type="PRINTS" id="PR01578">
    <property type="entry name" value="KCNAB1CHANEL"/>
</dbReference>
<keyword evidence="20" id="KW-1185">Reference proteome</keyword>
<dbReference type="Gene3D" id="3.20.20.100">
    <property type="entry name" value="NADP-dependent oxidoreductase domain"/>
    <property type="match status" value="1"/>
</dbReference>
<organism evidence="19 20">
    <name type="scientific">Anabas testudineus</name>
    <name type="common">Climbing perch</name>
    <name type="synonym">Anthias testudineus</name>
    <dbReference type="NCBI Taxonomy" id="64144"/>
    <lineage>
        <taxon>Eukaryota</taxon>
        <taxon>Metazoa</taxon>
        <taxon>Chordata</taxon>
        <taxon>Craniata</taxon>
        <taxon>Vertebrata</taxon>
        <taxon>Euteleostomi</taxon>
        <taxon>Actinopterygii</taxon>
        <taxon>Neopterygii</taxon>
        <taxon>Teleostei</taxon>
        <taxon>Neoteleostei</taxon>
        <taxon>Acanthomorphata</taxon>
        <taxon>Anabantaria</taxon>
        <taxon>Anabantiformes</taxon>
        <taxon>Anabantoidei</taxon>
        <taxon>Anabantidae</taxon>
        <taxon>Anabas</taxon>
    </lineage>
</organism>
<evidence type="ECO:0000256" key="5">
    <source>
        <dbReference type="ARBA" id="ARBA00022448"/>
    </source>
</evidence>
<dbReference type="GO" id="GO:0044224">
    <property type="term" value="C:juxtaparanode region of axon"/>
    <property type="evidence" value="ECO:0007669"/>
    <property type="project" value="TreeGrafter"/>
</dbReference>
<evidence type="ECO:0000256" key="6">
    <source>
        <dbReference type="ARBA" id="ARBA00022475"/>
    </source>
</evidence>
<dbReference type="InterPro" id="IPR005399">
    <property type="entry name" value="K_chnl_volt-dep_bsu_KCNAB-rel"/>
</dbReference>
<dbReference type="GO" id="GO:0005249">
    <property type="term" value="F:voltage-gated potassium channel activity"/>
    <property type="evidence" value="ECO:0007669"/>
    <property type="project" value="InterPro"/>
</dbReference>
<dbReference type="GO" id="GO:0015459">
    <property type="term" value="F:potassium channel regulator activity"/>
    <property type="evidence" value="ECO:0007669"/>
    <property type="project" value="TreeGrafter"/>
</dbReference>
<evidence type="ECO:0000313" key="19">
    <source>
        <dbReference type="Ensembl" id="ENSATEP00000077287.1"/>
    </source>
</evidence>
<keyword evidence="10" id="KW-0630">Potassium</keyword>
<keyword evidence="8" id="KW-0633">Potassium transport</keyword>
<gene>
    <name evidence="19" type="primary">KCNAB1</name>
</gene>
<evidence type="ECO:0000256" key="3">
    <source>
        <dbReference type="ARBA" id="ARBA00006515"/>
    </source>
</evidence>
<dbReference type="PANTHER" id="PTHR43150:SF7">
    <property type="entry name" value="VOLTAGE-GATED POTASSIUM CHANNEL SUBUNIT BETA-1"/>
    <property type="match status" value="1"/>
</dbReference>
<evidence type="ECO:0000256" key="13">
    <source>
        <dbReference type="ARBA" id="ARBA00023136"/>
    </source>
</evidence>
<dbReference type="GO" id="GO:0008076">
    <property type="term" value="C:voltage-gated potassium channel complex"/>
    <property type="evidence" value="ECO:0007669"/>
    <property type="project" value="TreeGrafter"/>
</dbReference>
<dbReference type="InterPro" id="IPR005983">
    <property type="entry name" value="K_chnl_volt-dep_bsu_KCNAB"/>
</dbReference>
<keyword evidence="7" id="KW-0963">Cytoplasm</keyword>
<keyword evidence="13" id="KW-0472">Membrane</keyword>
<dbReference type="PRINTS" id="PR01577">
    <property type="entry name" value="KCNABCHANNEL"/>
</dbReference>
<evidence type="ECO:0000256" key="2">
    <source>
        <dbReference type="ARBA" id="ARBA00004496"/>
    </source>
</evidence>
<dbReference type="InterPro" id="IPR036812">
    <property type="entry name" value="NAD(P)_OxRdtase_dom_sf"/>
</dbReference>
<reference evidence="19" key="2">
    <citation type="submission" date="2025-08" db="UniProtKB">
        <authorList>
            <consortium name="Ensembl"/>
        </authorList>
    </citation>
    <scope>IDENTIFICATION</scope>
</reference>
<dbReference type="Proteomes" id="UP000265040">
    <property type="component" value="Chromosome 13"/>
</dbReference>
<comment type="catalytic activity">
    <reaction evidence="17">
        <text>a primary alcohol + NADP(+) = an aldehyde + NADPH + H(+)</text>
        <dbReference type="Rhea" id="RHEA:15937"/>
        <dbReference type="ChEBI" id="CHEBI:15378"/>
        <dbReference type="ChEBI" id="CHEBI:15734"/>
        <dbReference type="ChEBI" id="CHEBI:17478"/>
        <dbReference type="ChEBI" id="CHEBI:57783"/>
        <dbReference type="ChEBI" id="CHEBI:58349"/>
    </reaction>
    <physiologicalReaction direction="right-to-left" evidence="17">
        <dbReference type="Rhea" id="RHEA:15939"/>
    </physiologicalReaction>
</comment>
<keyword evidence="11" id="KW-0560">Oxidoreductase</keyword>
<reference evidence="19 20" key="1">
    <citation type="submission" date="2021-04" db="EMBL/GenBank/DDBJ databases">
        <authorList>
            <consortium name="Wellcome Sanger Institute Data Sharing"/>
        </authorList>
    </citation>
    <scope>NUCLEOTIDE SEQUENCE [LARGE SCALE GENOMIC DNA]</scope>
</reference>
<evidence type="ECO:0000259" key="18">
    <source>
        <dbReference type="Pfam" id="PF00248"/>
    </source>
</evidence>
<reference evidence="19" key="3">
    <citation type="submission" date="2025-09" db="UniProtKB">
        <authorList>
            <consortium name="Ensembl"/>
        </authorList>
    </citation>
    <scope>IDENTIFICATION</scope>
</reference>
<dbReference type="InterPro" id="IPR005400">
    <property type="entry name" value="K_chnl_volt-dep_bsu_KCNAB1"/>
</dbReference>
<comment type="catalytic activity">
    <reaction evidence="16">
        <text>a secondary alcohol + NADP(+) = a ketone + NADPH + H(+)</text>
        <dbReference type="Rhea" id="RHEA:19257"/>
        <dbReference type="ChEBI" id="CHEBI:15378"/>
        <dbReference type="ChEBI" id="CHEBI:17087"/>
        <dbReference type="ChEBI" id="CHEBI:35681"/>
        <dbReference type="ChEBI" id="CHEBI:57783"/>
        <dbReference type="ChEBI" id="CHEBI:58349"/>
    </reaction>
    <physiologicalReaction direction="right-to-left" evidence="16">
        <dbReference type="Rhea" id="RHEA:19259"/>
    </physiologicalReaction>
</comment>
<feature type="domain" description="NADP-dependent oxidoreductase" evidence="18">
    <location>
        <begin position="95"/>
        <end position="377"/>
    </location>
</feature>
<keyword evidence="5" id="KW-0813">Transport</keyword>
<dbReference type="Pfam" id="PF00248">
    <property type="entry name" value="Aldo_ket_red"/>
    <property type="match status" value="1"/>
</dbReference>
<dbReference type="GO" id="GO:0005737">
    <property type="term" value="C:cytoplasm"/>
    <property type="evidence" value="ECO:0007669"/>
    <property type="project" value="UniProtKB-SubCell"/>
</dbReference>
<evidence type="ECO:0000256" key="7">
    <source>
        <dbReference type="ARBA" id="ARBA00022490"/>
    </source>
</evidence>
<accession>A0AAQ6IT72</accession>
<dbReference type="PANTHER" id="PTHR43150">
    <property type="entry name" value="HYPERKINETIC, ISOFORM M"/>
    <property type="match status" value="1"/>
</dbReference>
<evidence type="ECO:0000313" key="20">
    <source>
        <dbReference type="Proteomes" id="UP000265040"/>
    </source>
</evidence>
<protein>
    <recommendedName>
        <fullName evidence="4">Voltage-gated potassium channel subunit beta-1</fullName>
    </recommendedName>
    <alternativeName>
        <fullName evidence="14">K(+) channel subunit beta-1</fullName>
    </alternativeName>
    <alternativeName>
        <fullName evidence="15">Kv-beta-1</fullName>
    </alternativeName>
</protein>
<evidence type="ECO:0000256" key="4">
    <source>
        <dbReference type="ARBA" id="ARBA00013314"/>
    </source>
</evidence>
<evidence type="ECO:0000256" key="16">
    <source>
        <dbReference type="ARBA" id="ARBA00047998"/>
    </source>
</evidence>
<keyword evidence="9" id="KW-0521">NADP</keyword>
<evidence type="ECO:0000256" key="15">
    <source>
        <dbReference type="ARBA" id="ARBA00032588"/>
    </source>
</evidence>
<dbReference type="SUPFAM" id="SSF51430">
    <property type="entry name" value="NAD(P)-linked oxidoreductase"/>
    <property type="match status" value="1"/>
</dbReference>
<evidence type="ECO:0000256" key="14">
    <source>
        <dbReference type="ARBA" id="ARBA00031439"/>
    </source>
</evidence>
<evidence type="ECO:0000256" key="17">
    <source>
        <dbReference type="ARBA" id="ARBA00048943"/>
    </source>
</evidence>
<evidence type="ECO:0000256" key="10">
    <source>
        <dbReference type="ARBA" id="ARBA00022958"/>
    </source>
</evidence>
<proteinExistence type="inferred from homology"/>
<dbReference type="GO" id="GO:0044325">
    <property type="term" value="F:transmembrane transporter binding"/>
    <property type="evidence" value="ECO:0007669"/>
    <property type="project" value="TreeGrafter"/>
</dbReference>
<keyword evidence="6" id="KW-1003">Cell membrane</keyword>
<dbReference type="GO" id="GO:1901379">
    <property type="term" value="P:regulation of potassium ion transmembrane transport"/>
    <property type="evidence" value="ECO:0007669"/>
    <property type="project" value="TreeGrafter"/>
</dbReference>
<keyword evidence="12" id="KW-0406">Ion transport</keyword>
<evidence type="ECO:0000256" key="9">
    <source>
        <dbReference type="ARBA" id="ARBA00022857"/>
    </source>
</evidence>
<comment type="similarity">
    <text evidence="3">Belongs to the shaker potassium channel beta subunit family.</text>
</comment>
<comment type="subcellular location">
    <subcellularLocation>
        <location evidence="1">Cell membrane</location>
        <topology evidence="1">Peripheral membrane protein</topology>
        <orientation evidence="1">Cytoplasmic side</orientation>
    </subcellularLocation>
    <subcellularLocation>
        <location evidence="2">Cytoplasm</location>
    </subcellularLocation>
</comment>
<sequence>MYLYKATCPDIPNPKQKASRGLVRRATATTGPQLYPPLMLWTGNKHNSVVELKRLEEFLNFHSLSLHDTVKSQTSMVYRNLGKSGLRVSCLGLEQLMTIAYESGVNLFDTAEVYAGGRWACIFLNLCLHFLRRSSLVITTKLYWGGKAETERGLSRKHIIEGLKGSLQRMQLEYVDVVFANRPDSNTPMEEIVRAMTYVINQGMAMYWGTSRWTAMEIMEAYSVARQFNLIPPVCEQAEYHLFQREKVEVQLPELYHKIGVGAMTWSPLACGIITGKYENGIPESSRASMKSYQWLKEKIVSEDGRKQQAKLKELNHIAEKLGCTLPQLAVAWCLRNEGVSSVLLGTSNPEQLTENLGAIQVLPKMTSHVVSEIDHILGNRPYSKRDYRS</sequence>
<dbReference type="FunFam" id="3.20.20.100:FF:000001">
    <property type="entry name" value="voltage-gated potassium channel subunit beta-2 isoform X2"/>
    <property type="match status" value="1"/>
</dbReference>
<dbReference type="GO" id="GO:0016491">
    <property type="term" value="F:oxidoreductase activity"/>
    <property type="evidence" value="ECO:0007669"/>
    <property type="project" value="UniProtKB-KW"/>
</dbReference>
<dbReference type="InterPro" id="IPR023210">
    <property type="entry name" value="NADP_OxRdtase_dom"/>
</dbReference>
<dbReference type="Ensembl" id="ENSATET00000074436.1">
    <property type="protein sequence ID" value="ENSATEP00000077287.1"/>
    <property type="gene ID" value="ENSATEG00000002685.3"/>
</dbReference>
<dbReference type="AlphaFoldDB" id="A0AAQ6IT72"/>
<dbReference type="GeneTree" id="ENSGT00940000156760"/>
<evidence type="ECO:0000256" key="12">
    <source>
        <dbReference type="ARBA" id="ARBA00023065"/>
    </source>
</evidence>
<dbReference type="NCBIfam" id="TIGR01293">
    <property type="entry name" value="Kv_beta"/>
    <property type="match status" value="1"/>
</dbReference>
<evidence type="ECO:0000256" key="8">
    <source>
        <dbReference type="ARBA" id="ARBA00022538"/>
    </source>
</evidence>
<evidence type="ECO:0000256" key="1">
    <source>
        <dbReference type="ARBA" id="ARBA00004413"/>
    </source>
</evidence>